<evidence type="ECO:0000313" key="2">
    <source>
        <dbReference type="EMBL" id="ADJ23400.1"/>
    </source>
</evidence>
<proteinExistence type="predicted"/>
<dbReference type="EMBL" id="CP002083">
    <property type="protein sequence ID" value="ADJ23400.1"/>
    <property type="molecule type" value="Genomic_DNA"/>
</dbReference>
<dbReference type="RefSeq" id="WP_013214219.1">
    <property type="nucleotide sequence ID" value="NC_014313.1"/>
</dbReference>
<accession>D8JQ79</accession>
<evidence type="ECO:0000313" key="3">
    <source>
        <dbReference type="Proteomes" id="UP000002033"/>
    </source>
</evidence>
<dbReference type="KEGG" id="hdn:Hden_0174"/>
<reference evidence="1" key="1">
    <citation type="submission" date="2010-06" db="EMBL/GenBank/DDBJ databases">
        <title>Complete sequence of Hyphomicrobium denitrificans ATCC 51888.</title>
        <authorList>
            <consortium name="US DOE Joint Genome Institute"/>
            <person name="Lucas S."/>
            <person name="Copeland A."/>
            <person name="Lapidus A."/>
            <person name="Cheng J.-F."/>
            <person name="Bruce D."/>
            <person name="Goodwin L."/>
            <person name="Pitluck S."/>
            <person name="Held B."/>
            <person name="Detter J.C."/>
            <person name="Han C."/>
            <person name="Tapia R."/>
            <person name="Land M."/>
            <person name="Hauser L."/>
            <person name="Kyrpides N."/>
            <person name="Ivanova N."/>
            <person name="Brown P.J.B."/>
            <person name="Brun Y.V."/>
            <person name="Woyke T."/>
        </authorList>
    </citation>
    <scope>NUCLEOTIDE SEQUENCE</scope>
    <source>
        <strain evidence="1">ATCC 51888</strain>
    </source>
</reference>
<sequence length="115" mass="12498">MREPEEMGWYAVTIEDGSERVMHAAVARAPEHARRISEQEARAISEALRLERGDDPAPTAPAAEVDLSGINARLDALSEESIAHTEKLEAITSQVERVEGAVNDMTAGLTGEKME</sequence>
<reference evidence="3" key="2">
    <citation type="journal article" date="2011" name="J. Bacteriol.">
        <title>Genome sequences of eight morphologically diverse alphaproteobacteria.</title>
        <authorList>
            <consortium name="US DOE Joint Genome Institute"/>
            <person name="Brown P.J."/>
            <person name="Kysela D.T."/>
            <person name="Buechlein A."/>
            <person name="Hemmerich C."/>
            <person name="Brun Y.V."/>
        </authorList>
    </citation>
    <scope>NUCLEOTIDE SEQUENCE [LARGE SCALE GENOMIC DNA]</scope>
    <source>
        <strain evidence="3">ATCC 51888 / DSM 1869 / NCIB 11706 / TK 0415</strain>
    </source>
</reference>
<protein>
    <submittedName>
        <fullName evidence="1">Uncharacterized protein</fullName>
    </submittedName>
</protein>
<organism evidence="1 3">
    <name type="scientific">Hyphomicrobium denitrificans (strain ATCC 51888 / DSM 1869 / NCIMB 11706 / TK 0415)</name>
    <dbReference type="NCBI Taxonomy" id="582899"/>
    <lineage>
        <taxon>Bacteria</taxon>
        <taxon>Pseudomonadati</taxon>
        <taxon>Pseudomonadota</taxon>
        <taxon>Alphaproteobacteria</taxon>
        <taxon>Hyphomicrobiales</taxon>
        <taxon>Hyphomicrobiaceae</taxon>
        <taxon>Hyphomicrobium</taxon>
    </lineage>
</organism>
<dbReference type="KEGG" id="hdn:Hden_1593"/>
<dbReference type="EMBL" id="CP002083">
    <property type="protein sequence ID" value="ADJ22000.1"/>
    <property type="molecule type" value="Genomic_DNA"/>
</dbReference>
<dbReference type="STRING" id="582899.Hden_0174"/>
<gene>
    <name evidence="1" type="ordered locus">Hden_0174</name>
    <name evidence="2" type="ordered locus">Hden_1593</name>
</gene>
<keyword evidence="3" id="KW-1185">Reference proteome</keyword>
<dbReference type="Proteomes" id="UP000002033">
    <property type="component" value="Chromosome"/>
</dbReference>
<name>D8JQ79_HYPDA</name>
<dbReference type="HOGENOM" id="CLU_2105648_0_0_5"/>
<evidence type="ECO:0000313" key="1">
    <source>
        <dbReference type="EMBL" id="ADJ22000.1"/>
    </source>
</evidence>
<dbReference type="AlphaFoldDB" id="D8JQ79"/>